<dbReference type="PANTHER" id="PTHR12147">
    <property type="entry name" value="METALLOPEPTIDASE M28 FAMILY MEMBER"/>
    <property type="match status" value="1"/>
</dbReference>
<dbReference type="PANTHER" id="PTHR12147:SF26">
    <property type="entry name" value="PEPTIDASE M28 DOMAIN-CONTAINING PROTEIN"/>
    <property type="match status" value="1"/>
</dbReference>
<dbReference type="CDD" id="cd03877">
    <property type="entry name" value="M28_like"/>
    <property type="match status" value="1"/>
</dbReference>
<dbReference type="EMBL" id="JBHTJH010000017">
    <property type="protein sequence ID" value="MFD0863997.1"/>
    <property type="molecule type" value="Genomic_DNA"/>
</dbReference>
<proteinExistence type="predicted"/>
<keyword evidence="4" id="KW-1185">Reference proteome</keyword>
<dbReference type="InterPro" id="IPR007484">
    <property type="entry name" value="Peptidase_M28"/>
</dbReference>
<dbReference type="PROSITE" id="PS51257">
    <property type="entry name" value="PROKAR_LIPOPROTEIN"/>
    <property type="match status" value="1"/>
</dbReference>
<name>A0ABW3D3E5_9FLAO</name>
<organism evidence="3 4">
    <name type="scientific">Sungkyunkwania multivorans</name>
    <dbReference type="NCBI Taxonomy" id="1173618"/>
    <lineage>
        <taxon>Bacteria</taxon>
        <taxon>Pseudomonadati</taxon>
        <taxon>Bacteroidota</taxon>
        <taxon>Flavobacteriia</taxon>
        <taxon>Flavobacteriales</taxon>
        <taxon>Flavobacteriaceae</taxon>
        <taxon>Sungkyunkwania</taxon>
    </lineage>
</organism>
<feature type="domain" description="Peptidase M28" evidence="2">
    <location>
        <begin position="107"/>
        <end position="310"/>
    </location>
</feature>
<dbReference type="RefSeq" id="WP_386410699.1">
    <property type="nucleotide sequence ID" value="NZ_JBHTJH010000017.1"/>
</dbReference>
<evidence type="ECO:0000313" key="4">
    <source>
        <dbReference type="Proteomes" id="UP001596978"/>
    </source>
</evidence>
<reference evidence="4" key="1">
    <citation type="journal article" date="2019" name="Int. J. Syst. Evol. Microbiol.">
        <title>The Global Catalogue of Microorganisms (GCM) 10K type strain sequencing project: providing services to taxonomists for standard genome sequencing and annotation.</title>
        <authorList>
            <consortium name="The Broad Institute Genomics Platform"/>
            <consortium name="The Broad Institute Genome Sequencing Center for Infectious Disease"/>
            <person name="Wu L."/>
            <person name="Ma J."/>
        </authorList>
    </citation>
    <scope>NUCLEOTIDE SEQUENCE [LARGE SCALE GENOMIC DNA]</scope>
    <source>
        <strain evidence="4">CCUG 62952</strain>
    </source>
</reference>
<accession>A0ABW3D3E5</accession>
<dbReference type="SUPFAM" id="SSF53187">
    <property type="entry name" value="Zn-dependent exopeptidases"/>
    <property type="match status" value="1"/>
</dbReference>
<evidence type="ECO:0000256" key="1">
    <source>
        <dbReference type="SAM" id="SignalP"/>
    </source>
</evidence>
<dbReference type="Pfam" id="PF04389">
    <property type="entry name" value="Peptidase_M28"/>
    <property type="match status" value="1"/>
</dbReference>
<feature type="signal peptide" evidence="1">
    <location>
        <begin position="1"/>
        <end position="22"/>
    </location>
</feature>
<evidence type="ECO:0000259" key="2">
    <source>
        <dbReference type="Pfam" id="PF04389"/>
    </source>
</evidence>
<dbReference type="InterPro" id="IPR045175">
    <property type="entry name" value="M28_fam"/>
</dbReference>
<comment type="caution">
    <text evidence="3">The sequence shown here is derived from an EMBL/GenBank/DDBJ whole genome shotgun (WGS) entry which is preliminary data.</text>
</comment>
<dbReference type="Proteomes" id="UP001596978">
    <property type="component" value="Unassembled WGS sequence"/>
</dbReference>
<protein>
    <submittedName>
        <fullName evidence="3">M28 family metallopeptidase</fullName>
    </submittedName>
</protein>
<evidence type="ECO:0000313" key="3">
    <source>
        <dbReference type="EMBL" id="MFD0863997.1"/>
    </source>
</evidence>
<dbReference type="Gene3D" id="3.40.630.10">
    <property type="entry name" value="Zn peptidases"/>
    <property type="match status" value="1"/>
</dbReference>
<sequence length="329" mass="36830">MMRRRIVNVMIIGLVLATIGCAAVAVNTQKTKSFPEISTDRKISSVEAIEAHMKFLASDDLKGRNTGTDGIELAANYIEDVFKKSSVEPYFSSYKDTLSNHKKPAYNIVGHLEGNDPVLKNEYILIGAHYDHIGFADWVAGDAIANGANDNASGTTAVLELARYFAKQRINGRSLLFALFSAEEKGLLGSKHLAKRLKEENIDLYGVANFEMIGVPFNGRDYVAFVTGYDKTNMAEKMNEYAGTNLIGKSAVAVSYDLFKRSDNYPFYREFKVPSQTISTCDLTNFEYYHHVDDEIDKMDFEHMSNVIQSMIPVLEKMSTTPTKEIKLY</sequence>
<gene>
    <name evidence="3" type="ORF">ACFQ1M_17405</name>
</gene>
<keyword evidence="1" id="KW-0732">Signal</keyword>
<feature type="chain" id="PRO_5045103739" evidence="1">
    <location>
        <begin position="23"/>
        <end position="329"/>
    </location>
</feature>